<feature type="region of interest" description="Disordered" evidence="1">
    <location>
        <begin position="209"/>
        <end position="248"/>
    </location>
</feature>
<evidence type="ECO:0000256" key="1">
    <source>
        <dbReference type="SAM" id="MobiDB-lite"/>
    </source>
</evidence>
<keyword evidence="2" id="KW-0732">Signal</keyword>
<feature type="region of interest" description="Disordered" evidence="1">
    <location>
        <begin position="49"/>
        <end position="80"/>
    </location>
</feature>
<dbReference type="EMBL" id="JBICBT010000463">
    <property type="protein sequence ID" value="KAL3112849.1"/>
    <property type="molecule type" value="Genomic_DNA"/>
</dbReference>
<organism evidence="3 4">
    <name type="scientific">Heterodera trifolii</name>
    <dbReference type="NCBI Taxonomy" id="157864"/>
    <lineage>
        <taxon>Eukaryota</taxon>
        <taxon>Metazoa</taxon>
        <taxon>Ecdysozoa</taxon>
        <taxon>Nematoda</taxon>
        <taxon>Chromadorea</taxon>
        <taxon>Rhabditida</taxon>
        <taxon>Tylenchina</taxon>
        <taxon>Tylenchomorpha</taxon>
        <taxon>Tylenchoidea</taxon>
        <taxon>Heteroderidae</taxon>
        <taxon>Heteroderinae</taxon>
        <taxon>Heterodera</taxon>
    </lineage>
</organism>
<proteinExistence type="predicted"/>
<feature type="compositionally biased region" description="Basic and acidic residues" evidence="1">
    <location>
        <begin position="52"/>
        <end position="72"/>
    </location>
</feature>
<feature type="compositionally biased region" description="Polar residues" evidence="1">
    <location>
        <begin position="209"/>
        <end position="221"/>
    </location>
</feature>
<feature type="chain" id="PRO_5044822622" evidence="2">
    <location>
        <begin position="22"/>
        <end position="248"/>
    </location>
</feature>
<reference evidence="3 4" key="1">
    <citation type="submission" date="2024-10" db="EMBL/GenBank/DDBJ databases">
        <authorList>
            <person name="Kim D."/>
        </authorList>
    </citation>
    <scope>NUCLEOTIDE SEQUENCE [LARGE SCALE GENOMIC DNA]</scope>
    <source>
        <strain evidence="3">BH-2024</strain>
    </source>
</reference>
<name>A0ABD2LCH2_9BILA</name>
<feature type="signal peptide" evidence="2">
    <location>
        <begin position="1"/>
        <end position="21"/>
    </location>
</feature>
<sequence length="248" mass="26463">MLLLSSSVRFLLSIFVFPSYSLSPMTNWHKKGRTDGGEIEGGALGETEATAADDHQHQSKFEEGRRKGTDGRRRNRRRGGQLRWPKADCSLAGIAIPAAEECIKHWIPHSSTVSPPLCHPSAIGVTNAKLCCPCLAPQLIANSSSDRWKKRCSILKGGAIGYSPLGAVPSRRSSAFVPSPKRFAFTAPPPAAAAALTLVMPNPLAIPSEQCSPVSSTSTALASMADERIPAEPKPTTAQTHRSSKNGE</sequence>
<evidence type="ECO:0000313" key="3">
    <source>
        <dbReference type="EMBL" id="KAL3112849.1"/>
    </source>
</evidence>
<evidence type="ECO:0000256" key="2">
    <source>
        <dbReference type="SAM" id="SignalP"/>
    </source>
</evidence>
<evidence type="ECO:0000313" key="4">
    <source>
        <dbReference type="Proteomes" id="UP001620626"/>
    </source>
</evidence>
<protein>
    <submittedName>
        <fullName evidence="3">Uncharacterized protein</fullName>
    </submittedName>
</protein>
<comment type="caution">
    <text evidence="3">The sequence shown here is derived from an EMBL/GenBank/DDBJ whole genome shotgun (WGS) entry which is preliminary data.</text>
</comment>
<dbReference type="Proteomes" id="UP001620626">
    <property type="component" value="Unassembled WGS sequence"/>
</dbReference>
<gene>
    <name evidence="3" type="ORF">niasHT_019175</name>
</gene>
<dbReference type="AlphaFoldDB" id="A0ABD2LCH2"/>
<keyword evidence="4" id="KW-1185">Reference proteome</keyword>
<accession>A0ABD2LCH2</accession>